<feature type="compositionally biased region" description="Polar residues" evidence="1">
    <location>
        <begin position="107"/>
        <end position="118"/>
    </location>
</feature>
<name>G4QHI9_GLANF</name>
<keyword evidence="2" id="KW-0812">Transmembrane</keyword>
<evidence type="ECO:0000256" key="1">
    <source>
        <dbReference type="SAM" id="MobiDB-lite"/>
    </source>
</evidence>
<dbReference type="AlphaFoldDB" id="G4QHI9"/>
<evidence type="ECO:0000313" key="4">
    <source>
        <dbReference type="Proteomes" id="UP000009282"/>
    </source>
</evidence>
<keyword evidence="4" id="KW-1185">Reference proteome</keyword>
<dbReference type="HOGENOM" id="CLU_1145916_0_0_6"/>
<sequence>MNVIGLEPVANKKTIKRKYANTALLLLSLLLHVAIVYLLVFNSAIPQRIKTVDDVIINSYLLEKKTPEKSVSVDESSLTSLPENQRETSPKPIDVSTGEEKAPIKVTKNSTSRKVQTPTVVKKQQESGVQKSINALSQQPLGTMSVPTGTIDLLQEDAYKAMLKQETESFNKLKNSPIIDTIGTRDTTKRLNANQPSIVYCDGAGSKAIVALSMVTGGNVQCKALEIQSFIDKRFTKNAEQP</sequence>
<accession>G4QHI9</accession>
<dbReference type="RefSeq" id="WP_014108849.1">
    <property type="nucleotide sequence ID" value="NC_016041.1"/>
</dbReference>
<feature type="transmembrane region" description="Helical" evidence="2">
    <location>
        <begin position="20"/>
        <end position="40"/>
    </location>
</feature>
<proteinExistence type="predicted"/>
<keyword evidence="2" id="KW-1133">Transmembrane helix</keyword>
<dbReference type="Proteomes" id="UP000009282">
    <property type="component" value="Chromosome"/>
</dbReference>
<feature type="compositionally biased region" description="Polar residues" evidence="1">
    <location>
        <begin position="73"/>
        <end position="83"/>
    </location>
</feature>
<protein>
    <submittedName>
        <fullName evidence="3">Uncharacterized protein</fullName>
    </submittedName>
</protein>
<evidence type="ECO:0000313" key="3">
    <source>
        <dbReference type="EMBL" id="AEP29975.1"/>
    </source>
</evidence>
<feature type="region of interest" description="Disordered" evidence="1">
    <location>
        <begin position="72"/>
        <end position="118"/>
    </location>
</feature>
<keyword evidence="2" id="KW-0472">Membrane</keyword>
<dbReference type="KEGG" id="gni:GNIT_1866"/>
<evidence type="ECO:0000256" key="2">
    <source>
        <dbReference type="SAM" id="Phobius"/>
    </source>
</evidence>
<gene>
    <name evidence="3" type="ordered locus">GNIT_1866</name>
</gene>
<reference evidence="3 4" key="1">
    <citation type="journal article" date="2011" name="J. Bacteriol.">
        <title>Complete genome sequence of seawater bacterium Glaciecola nitratireducens FR1064T.</title>
        <authorList>
            <person name="Bian F."/>
            <person name="Qin Q.L."/>
            <person name="Xie B.B."/>
            <person name="Shu Y.L."/>
            <person name="Zhang X.Y."/>
            <person name="Yu Y."/>
            <person name="Chen B."/>
            <person name="Chen X.L."/>
            <person name="Zhou B.C."/>
            <person name="Zhang Y.Z."/>
        </authorList>
    </citation>
    <scope>NUCLEOTIDE SEQUENCE [LARGE SCALE GENOMIC DNA]</scope>
    <source>
        <strain evidence="4">JCM 12485 / KCTC 12276 / FR1064</strain>
    </source>
</reference>
<dbReference type="EMBL" id="CP003060">
    <property type="protein sequence ID" value="AEP29975.1"/>
    <property type="molecule type" value="Genomic_DNA"/>
</dbReference>
<organism evidence="3 4">
    <name type="scientific">Glaciecola nitratireducens (strain JCM 12485 / KCTC 12276 / FR1064)</name>
    <dbReference type="NCBI Taxonomy" id="1085623"/>
    <lineage>
        <taxon>Bacteria</taxon>
        <taxon>Pseudomonadati</taxon>
        <taxon>Pseudomonadota</taxon>
        <taxon>Gammaproteobacteria</taxon>
        <taxon>Alteromonadales</taxon>
        <taxon>Alteromonadaceae</taxon>
        <taxon>Brumicola</taxon>
    </lineage>
</organism>